<feature type="compositionally biased region" description="Basic and acidic residues" evidence="3">
    <location>
        <begin position="60"/>
        <end position="71"/>
    </location>
</feature>
<protein>
    <submittedName>
        <fullName evidence="4">Uncharacterized protein</fullName>
    </submittedName>
</protein>
<feature type="region of interest" description="Disordered" evidence="3">
    <location>
        <begin position="1"/>
        <end position="22"/>
    </location>
</feature>
<evidence type="ECO:0000256" key="1">
    <source>
        <dbReference type="ARBA" id="ARBA00011021"/>
    </source>
</evidence>
<feature type="compositionally biased region" description="Basic and acidic residues" evidence="3">
    <location>
        <begin position="8"/>
        <end position="18"/>
    </location>
</feature>
<name>A0A9D5BI68_PEA</name>
<dbReference type="Gramene" id="Psat01G0260500-T1">
    <property type="protein sequence ID" value="KAI5444050.1"/>
    <property type="gene ID" value="KIW84_012605"/>
</dbReference>
<evidence type="ECO:0000313" key="4">
    <source>
        <dbReference type="EMBL" id="KAI5444050.1"/>
    </source>
</evidence>
<feature type="region of interest" description="Disordered" evidence="3">
    <location>
        <begin position="60"/>
        <end position="137"/>
    </location>
</feature>
<dbReference type="Gramene" id="PSAT_LOCUS5819_t1">
    <property type="protein sequence ID" value="CAL5185395.1"/>
    <property type="gene ID" value="PSAT_LOCUS5819"/>
</dbReference>
<keyword evidence="2" id="KW-0611">Plant defense</keyword>
<accession>A0A9D5BI68</accession>
<gene>
    <name evidence="4" type="ORF">KIW84_012605</name>
</gene>
<dbReference type="Gramene" id="Psat1g093480.1">
    <property type="protein sequence ID" value="Psat1g093480.1.cds"/>
    <property type="gene ID" value="Psat1g093480"/>
</dbReference>
<comment type="caution">
    <text evidence="4">The sequence shown here is derived from an EMBL/GenBank/DDBJ whole genome shotgun (WGS) entry which is preliminary data.</text>
</comment>
<dbReference type="Proteomes" id="UP001058974">
    <property type="component" value="Chromosome 1"/>
</dbReference>
<comment type="similarity">
    <text evidence="1">Belongs to the brassicaceae elicitor peptide family.</text>
</comment>
<dbReference type="OrthoDB" id="1160919at2759"/>
<evidence type="ECO:0000256" key="3">
    <source>
        <dbReference type="SAM" id="MobiDB-lite"/>
    </source>
</evidence>
<evidence type="ECO:0000256" key="2">
    <source>
        <dbReference type="ARBA" id="ARBA00022821"/>
    </source>
</evidence>
<dbReference type="Pfam" id="PF17232">
    <property type="entry name" value="Pep1_7"/>
    <property type="match status" value="1"/>
</dbReference>
<reference evidence="4 5" key="1">
    <citation type="journal article" date="2022" name="Nat. Genet.">
        <title>Improved pea reference genome and pan-genome highlight genomic features and evolutionary characteristics.</title>
        <authorList>
            <person name="Yang T."/>
            <person name="Liu R."/>
            <person name="Luo Y."/>
            <person name="Hu S."/>
            <person name="Wang D."/>
            <person name="Wang C."/>
            <person name="Pandey M.K."/>
            <person name="Ge S."/>
            <person name="Xu Q."/>
            <person name="Li N."/>
            <person name="Li G."/>
            <person name="Huang Y."/>
            <person name="Saxena R.K."/>
            <person name="Ji Y."/>
            <person name="Li M."/>
            <person name="Yan X."/>
            <person name="He Y."/>
            <person name="Liu Y."/>
            <person name="Wang X."/>
            <person name="Xiang C."/>
            <person name="Varshney R.K."/>
            <person name="Ding H."/>
            <person name="Gao S."/>
            <person name="Zong X."/>
        </authorList>
    </citation>
    <scope>NUCLEOTIDE SEQUENCE [LARGE SCALE GENOMIC DNA]</scope>
    <source>
        <strain evidence="4 5">cv. Zhongwan 6</strain>
    </source>
</reference>
<proteinExistence type="inferred from homology"/>
<dbReference type="InterPro" id="IPR035176">
    <property type="entry name" value="PEP"/>
</dbReference>
<evidence type="ECO:0000313" key="5">
    <source>
        <dbReference type="Proteomes" id="UP001058974"/>
    </source>
</evidence>
<organism evidence="4 5">
    <name type="scientific">Pisum sativum</name>
    <name type="common">Garden pea</name>
    <name type="synonym">Lathyrus oleraceus</name>
    <dbReference type="NCBI Taxonomy" id="3888"/>
    <lineage>
        <taxon>Eukaryota</taxon>
        <taxon>Viridiplantae</taxon>
        <taxon>Streptophyta</taxon>
        <taxon>Embryophyta</taxon>
        <taxon>Tracheophyta</taxon>
        <taxon>Spermatophyta</taxon>
        <taxon>Magnoliopsida</taxon>
        <taxon>eudicotyledons</taxon>
        <taxon>Gunneridae</taxon>
        <taxon>Pentapetalae</taxon>
        <taxon>rosids</taxon>
        <taxon>fabids</taxon>
        <taxon>Fabales</taxon>
        <taxon>Fabaceae</taxon>
        <taxon>Papilionoideae</taxon>
        <taxon>50 kb inversion clade</taxon>
        <taxon>NPAAA clade</taxon>
        <taxon>Hologalegina</taxon>
        <taxon>IRL clade</taxon>
        <taxon>Fabeae</taxon>
        <taxon>Lathyrus</taxon>
    </lineage>
</organism>
<dbReference type="EMBL" id="JAMSHJ010000001">
    <property type="protein sequence ID" value="KAI5444050.1"/>
    <property type="molecule type" value="Genomic_DNA"/>
</dbReference>
<dbReference type="GO" id="GO:0045087">
    <property type="term" value="P:innate immune response"/>
    <property type="evidence" value="ECO:0007669"/>
    <property type="project" value="InterPro"/>
</dbReference>
<feature type="compositionally biased region" description="Basic and acidic residues" evidence="3">
    <location>
        <begin position="79"/>
        <end position="89"/>
    </location>
</feature>
<dbReference type="AlphaFoldDB" id="A0A9D5BI68"/>
<keyword evidence="5" id="KW-1185">Reference proteome</keyword>
<feature type="compositionally biased region" description="Polar residues" evidence="3">
    <location>
        <begin position="102"/>
        <end position="112"/>
    </location>
</feature>
<sequence length="137" mass="15891">MRHKQESRRKMEGTPKNEEAEEVITNEKITTFYLYHPCSLLQKFLATFFKCFAFEIETNKKEHEVESHSDHTEEDLGTEESKERNEHESSQNVVTCAEQKECSTSTTQSFQLMRTMIVRRGGPRRSDLSKGSDPGIN</sequence>